<protein>
    <submittedName>
        <fullName evidence="2">Uncharacterized protein</fullName>
    </submittedName>
</protein>
<dbReference type="Proteomes" id="UP001148838">
    <property type="component" value="Unassembled WGS sequence"/>
</dbReference>
<gene>
    <name evidence="2" type="ORF">ANN_18231</name>
</gene>
<name>A0ABQ8SQA4_PERAM</name>
<accession>A0ABQ8SQA4</accession>
<dbReference type="EMBL" id="JAJSOF020000023">
    <property type="protein sequence ID" value="KAJ4435615.1"/>
    <property type="molecule type" value="Genomic_DNA"/>
</dbReference>
<organism evidence="2 3">
    <name type="scientific">Periplaneta americana</name>
    <name type="common">American cockroach</name>
    <name type="synonym">Blatta americana</name>
    <dbReference type="NCBI Taxonomy" id="6978"/>
    <lineage>
        <taxon>Eukaryota</taxon>
        <taxon>Metazoa</taxon>
        <taxon>Ecdysozoa</taxon>
        <taxon>Arthropoda</taxon>
        <taxon>Hexapoda</taxon>
        <taxon>Insecta</taxon>
        <taxon>Pterygota</taxon>
        <taxon>Neoptera</taxon>
        <taxon>Polyneoptera</taxon>
        <taxon>Dictyoptera</taxon>
        <taxon>Blattodea</taxon>
        <taxon>Blattoidea</taxon>
        <taxon>Blattidae</taxon>
        <taxon>Blattinae</taxon>
        <taxon>Periplaneta</taxon>
    </lineage>
</organism>
<feature type="region of interest" description="Disordered" evidence="1">
    <location>
        <begin position="54"/>
        <end position="86"/>
    </location>
</feature>
<reference evidence="2 3" key="1">
    <citation type="journal article" date="2022" name="Allergy">
        <title>Genome assembly and annotation of Periplaneta americana reveal a comprehensive cockroach allergen profile.</title>
        <authorList>
            <person name="Wang L."/>
            <person name="Xiong Q."/>
            <person name="Saelim N."/>
            <person name="Wang L."/>
            <person name="Nong W."/>
            <person name="Wan A.T."/>
            <person name="Shi M."/>
            <person name="Liu X."/>
            <person name="Cao Q."/>
            <person name="Hui J.H.L."/>
            <person name="Sookrung N."/>
            <person name="Leung T.F."/>
            <person name="Tungtrongchitr A."/>
            <person name="Tsui S.K.W."/>
        </authorList>
    </citation>
    <scope>NUCLEOTIDE SEQUENCE [LARGE SCALE GENOMIC DNA]</scope>
    <source>
        <strain evidence="2">PWHHKU_190912</strain>
    </source>
</reference>
<evidence type="ECO:0000313" key="3">
    <source>
        <dbReference type="Proteomes" id="UP001148838"/>
    </source>
</evidence>
<keyword evidence="3" id="KW-1185">Reference proteome</keyword>
<comment type="caution">
    <text evidence="2">The sequence shown here is derived from an EMBL/GenBank/DDBJ whole genome shotgun (WGS) entry which is preliminary data.</text>
</comment>
<proteinExistence type="predicted"/>
<feature type="region of interest" description="Disordered" evidence="1">
    <location>
        <begin position="1"/>
        <end position="24"/>
    </location>
</feature>
<evidence type="ECO:0000256" key="1">
    <source>
        <dbReference type="SAM" id="MobiDB-lite"/>
    </source>
</evidence>
<evidence type="ECO:0000313" key="2">
    <source>
        <dbReference type="EMBL" id="KAJ4435615.1"/>
    </source>
</evidence>
<sequence>MRKTQRWIGRRGSAAEFSPRSPDLTSPDFYLWGALKSVDCKHRKLPSICSYWVEGKPQKKPQPGNLPRAEFEPGPPGFATRRADRYSTDVDERRMKLVHWADRIRTEAVLDRVGKERVMLKLIGKRKRK</sequence>